<dbReference type="InterPro" id="IPR011527">
    <property type="entry name" value="ABC1_TM_dom"/>
</dbReference>
<evidence type="ECO:0000256" key="1">
    <source>
        <dbReference type="ARBA" id="ARBA00004127"/>
    </source>
</evidence>
<dbReference type="CDD" id="cd03223">
    <property type="entry name" value="ABCD_peroxisomal_ALDP"/>
    <property type="match status" value="1"/>
</dbReference>
<evidence type="ECO:0000256" key="2">
    <source>
        <dbReference type="ARBA" id="ARBA00004275"/>
    </source>
</evidence>
<dbReference type="SMART" id="SM00382">
    <property type="entry name" value="AAA"/>
    <property type="match status" value="1"/>
</dbReference>
<dbReference type="InterPro" id="IPR050835">
    <property type="entry name" value="ABC_transporter_sub-D"/>
</dbReference>
<dbReference type="GO" id="GO:0012505">
    <property type="term" value="C:endomembrane system"/>
    <property type="evidence" value="ECO:0007669"/>
    <property type="project" value="UniProtKB-SubCell"/>
</dbReference>
<dbReference type="GO" id="GO:0007031">
    <property type="term" value="P:peroxisome organization"/>
    <property type="evidence" value="ECO:0007669"/>
    <property type="project" value="TreeGrafter"/>
</dbReference>
<keyword evidence="18" id="KW-1185">Reference proteome</keyword>
<name>A0A507CQK8_9FUNG</name>
<dbReference type="Proteomes" id="UP000317494">
    <property type="component" value="Unassembled WGS sequence"/>
</dbReference>
<evidence type="ECO:0000256" key="4">
    <source>
        <dbReference type="ARBA" id="ARBA00022448"/>
    </source>
</evidence>
<evidence type="ECO:0000256" key="3">
    <source>
        <dbReference type="ARBA" id="ARBA00008575"/>
    </source>
</evidence>
<reference evidence="17 18" key="1">
    <citation type="journal article" date="2019" name="Sci. Rep.">
        <title>Comparative genomics of chytrid fungi reveal insights into the obligate biotrophic and pathogenic lifestyle of Synchytrium endobioticum.</title>
        <authorList>
            <person name="van de Vossenberg B.T.L.H."/>
            <person name="Warris S."/>
            <person name="Nguyen H.D.T."/>
            <person name="van Gent-Pelzer M.P.E."/>
            <person name="Joly D.L."/>
            <person name="van de Geest H.C."/>
            <person name="Bonants P.J.M."/>
            <person name="Smith D.S."/>
            <person name="Levesque C.A."/>
            <person name="van der Lee T.A.J."/>
        </authorList>
    </citation>
    <scope>NUCLEOTIDE SEQUENCE [LARGE SCALE GENOMIC DNA]</scope>
    <source>
        <strain evidence="17 18">MB42</strain>
    </source>
</reference>
<organism evidence="17 18">
    <name type="scientific">Synchytrium endobioticum</name>
    <dbReference type="NCBI Taxonomy" id="286115"/>
    <lineage>
        <taxon>Eukaryota</taxon>
        <taxon>Fungi</taxon>
        <taxon>Fungi incertae sedis</taxon>
        <taxon>Chytridiomycota</taxon>
        <taxon>Chytridiomycota incertae sedis</taxon>
        <taxon>Chytridiomycetes</taxon>
        <taxon>Synchytriales</taxon>
        <taxon>Synchytriaceae</taxon>
        <taxon>Synchytrium</taxon>
    </lineage>
</organism>
<dbReference type="PROSITE" id="PS00211">
    <property type="entry name" value="ABC_TRANSPORTER_1"/>
    <property type="match status" value="1"/>
</dbReference>
<evidence type="ECO:0000256" key="13">
    <source>
        <dbReference type="SAM" id="MobiDB-lite"/>
    </source>
</evidence>
<comment type="caution">
    <text evidence="17">The sequence shown here is derived from an EMBL/GenBank/DDBJ whole genome shotgun (WGS) entry which is preliminary data.</text>
</comment>
<gene>
    <name evidence="17" type="ORF">SeMB42_g05573</name>
</gene>
<dbReference type="InterPro" id="IPR003439">
    <property type="entry name" value="ABC_transporter-like_ATP-bd"/>
</dbReference>
<keyword evidence="11 14" id="KW-0472">Membrane</keyword>
<keyword evidence="4" id="KW-0813">Transport</keyword>
<dbReference type="InterPro" id="IPR017871">
    <property type="entry name" value="ABC_transporter-like_CS"/>
</dbReference>
<keyword evidence="10 14" id="KW-1133">Transmembrane helix</keyword>
<dbReference type="InterPro" id="IPR003593">
    <property type="entry name" value="AAA+_ATPase"/>
</dbReference>
<dbReference type="EMBL" id="QEAN01000271">
    <property type="protein sequence ID" value="TPX41436.1"/>
    <property type="molecule type" value="Genomic_DNA"/>
</dbReference>
<dbReference type="GO" id="GO:0016887">
    <property type="term" value="F:ATP hydrolysis activity"/>
    <property type="evidence" value="ECO:0007669"/>
    <property type="project" value="InterPro"/>
</dbReference>
<feature type="domain" description="ABC transporter" evidence="15">
    <location>
        <begin position="522"/>
        <end position="767"/>
    </location>
</feature>
<feature type="transmembrane region" description="Helical" evidence="14">
    <location>
        <begin position="41"/>
        <end position="60"/>
    </location>
</feature>
<keyword evidence="12" id="KW-0576">Peroxisome</keyword>
<dbReference type="GO" id="GO:0005324">
    <property type="term" value="F:long-chain fatty acid transmembrane transporter activity"/>
    <property type="evidence" value="ECO:0007669"/>
    <property type="project" value="TreeGrafter"/>
</dbReference>
<keyword evidence="6" id="KW-0547">Nucleotide-binding</keyword>
<evidence type="ECO:0000256" key="11">
    <source>
        <dbReference type="ARBA" id="ARBA00023136"/>
    </source>
</evidence>
<dbReference type="STRING" id="286115.A0A507CQK8"/>
<feature type="transmembrane region" description="Helical" evidence="14">
    <location>
        <begin position="212"/>
        <end position="236"/>
    </location>
</feature>
<keyword evidence="5 14" id="KW-0812">Transmembrane</keyword>
<dbReference type="SUPFAM" id="SSF90123">
    <property type="entry name" value="ABC transporter transmembrane region"/>
    <property type="match status" value="1"/>
</dbReference>
<evidence type="ECO:0000256" key="12">
    <source>
        <dbReference type="ARBA" id="ARBA00023140"/>
    </source>
</evidence>
<dbReference type="SUPFAM" id="SSF52540">
    <property type="entry name" value="P-loop containing nucleoside triphosphate hydrolases"/>
    <property type="match status" value="1"/>
</dbReference>
<protein>
    <recommendedName>
        <fullName evidence="19">ABC transporter domain-containing protein</fullName>
    </recommendedName>
</protein>
<dbReference type="PROSITE" id="PS50929">
    <property type="entry name" value="ABC_TM1F"/>
    <property type="match status" value="1"/>
</dbReference>
<dbReference type="GO" id="GO:0006635">
    <property type="term" value="P:fatty acid beta-oxidation"/>
    <property type="evidence" value="ECO:0007669"/>
    <property type="project" value="TreeGrafter"/>
</dbReference>
<keyword evidence="8" id="KW-0067">ATP-binding</keyword>
<dbReference type="GO" id="GO:0015910">
    <property type="term" value="P:long-chain fatty acid import into peroxisome"/>
    <property type="evidence" value="ECO:0007669"/>
    <property type="project" value="TreeGrafter"/>
</dbReference>
<dbReference type="GO" id="GO:0042760">
    <property type="term" value="P:very long-chain fatty acid catabolic process"/>
    <property type="evidence" value="ECO:0007669"/>
    <property type="project" value="TreeGrafter"/>
</dbReference>
<dbReference type="Pfam" id="PF06472">
    <property type="entry name" value="ABC_membrane_2"/>
    <property type="match status" value="1"/>
</dbReference>
<evidence type="ECO:0000256" key="8">
    <source>
        <dbReference type="ARBA" id="ARBA00022840"/>
    </source>
</evidence>
<dbReference type="FunFam" id="3.40.50.300:FF:000800">
    <property type="entry name" value="ATP-binding cassette sub-family D member 1"/>
    <property type="match status" value="1"/>
</dbReference>
<dbReference type="PANTHER" id="PTHR11384:SF69">
    <property type="entry name" value="PEROXISOMAL LONG-CHAIN FATTY ACID IMPORT PROTEIN 1"/>
    <property type="match status" value="1"/>
</dbReference>
<feature type="compositionally biased region" description="Low complexity" evidence="13">
    <location>
        <begin position="97"/>
        <end position="108"/>
    </location>
</feature>
<dbReference type="GO" id="GO:0140359">
    <property type="term" value="F:ABC-type transporter activity"/>
    <property type="evidence" value="ECO:0007669"/>
    <property type="project" value="InterPro"/>
</dbReference>
<evidence type="ECO:0000256" key="14">
    <source>
        <dbReference type="SAM" id="Phobius"/>
    </source>
</evidence>
<dbReference type="AlphaFoldDB" id="A0A507CQK8"/>
<feature type="region of interest" description="Disordered" evidence="13">
    <location>
        <begin position="781"/>
        <end position="829"/>
    </location>
</feature>
<keyword evidence="9" id="KW-1278">Translocase</keyword>
<feature type="region of interest" description="Disordered" evidence="13">
    <location>
        <begin position="92"/>
        <end position="125"/>
    </location>
</feature>
<dbReference type="Gene3D" id="1.20.1560.10">
    <property type="entry name" value="ABC transporter type 1, transmembrane domain"/>
    <property type="match status" value="1"/>
</dbReference>
<evidence type="ECO:0000313" key="18">
    <source>
        <dbReference type="Proteomes" id="UP000317494"/>
    </source>
</evidence>
<feature type="compositionally biased region" description="Polar residues" evidence="13">
    <location>
        <begin position="115"/>
        <end position="125"/>
    </location>
</feature>
<evidence type="ECO:0000256" key="10">
    <source>
        <dbReference type="ARBA" id="ARBA00022989"/>
    </source>
</evidence>
<evidence type="ECO:0000256" key="7">
    <source>
        <dbReference type="ARBA" id="ARBA00022801"/>
    </source>
</evidence>
<dbReference type="PROSITE" id="PS50893">
    <property type="entry name" value="ABC_TRANSPORTER_2"/>
    <property type="match status" value="1"/>
</dbReference>
<feature type="domain" description="ABC transmembrane type-1" evidence="16">
    <location>
        <begin position="181"/>
        <end position="411"/>
    </location>
</feature>
<evidence type="ECO:0000313" key="17">
    <source>
        <dbReference type="EMBL" id="TPX41436.1"/>
    </source>
</evidence>
<evidence type="ECO:0008006" key="19">
    <source>
        <dbReference type="Google" id="ProtNLM"/>
    </source>
</evidence>
<accession>A0A507CQK8</accession>
<feature type="compositionally biased region" description="Basic residues" evidence="13">
    <location>
        <begin position="792"/>
        <end position="803"/>
    </location>
</feature>
<comment type="subcellular location">
    <subcellularLocation>
        <location evidence="1">Endomembrane system</location>
        <topology evidence="1">Multi-pass membrane protein</topology>
    </subcellularLocation>
    <subcellularLocation>
        <location evidence="2">Peroxisome</location>
    </subcellularLocation>
</comment>
<dbReference type="VEuPathDB" id="FungiDB:SeMB42_g05573"/>
<dbReference type="Pfam" id="PF00005">
    <property type="entry name" value="ABC_tran"/>
    <property type="match status" value="1"/>
</dbReference>
<sequence length="829" mass="93405">MVSNNSSTMSAPSKIMINVPPAFSKIVSLYWSHRNYFSRGFLLYVIVALAWRLRVVVIQSKEGASTIRRRSLPAVDNSNSISTSNGTIIKENVAGVSSPSPSTSLTLSGRPREPSASTKTSDLSHQNNLDARDEVVGKTKKKNSGPRGEVDAVFFQRMGRIVPIIIPAWSKEFWLMNCFSAFLLLRTVLSVYVAELDGRIVSALVRGQGKQFLWGIVNWMAVAVPATYTNSMLTWFQNKLAILIRTRLTNHLHDKYLEDMTFYKVGNLDDRIKNADQIITQDVTRFSQAVSELYSNLAKPILDTILYNIQLSNNVGFESVFVSVLIVNYSAIVLRMLTPPFGKYAADEARLEGEFRFAHSRLIENAEEVALYSGHDVEKGILDRGYAVLIKHINRISRTRIWHSMLEDFIIKYYWGAMGMVMCAVPVFFEVPGTEHMVNDLGSRTQGFVTNRRLLLSSSDAVGRIMYSYKEIAELAGYTARVSELMDVFEDIEHNVFQKRLVSNANPELLQGRGKFIKSDTIEFKHVPIVSPNGDLLVRDLTFNVSPGMHLLIVGPNGSGKSSLFRILGGLWPMYGGEVGKPDSKNIFYIPQRPYLSLGTLRDQIIYPDKLQDMNARGVTDAQLIECMSVVEIAHVVEREGGFDAEKDWKDVLAGGDKQRIAMARLFYHRPRYAILDECTSSVSMDIEKIMYTHAQELGISLLTVSHRPSLWQYHNWILQYDGEGGYVFTKLDARRRLALQEEKNALEQRLIEAPKIQKRLEELKQLVQEENIRMSSDALSALGSNPSKLKPLTRQHKPKPRLPRNEFADAEDTVTIKGGSKHSAPPTI</sequence>
<proteinExistence type="inferred from homology"/>
<comment type="similarity">
    <text evidence="3">Belongs to the ABC transporter superfamily. ABCD family. Peroxisomal fatty acyl CoA transporter (TC 3.A.1.203) subfamily.</text>
</comment>
<keyword evidence="7" id="KW-0378">Hydrolase</keyword>
<evidence type="ECO:0000259" key="16">
    <source>
        <dbReference type="PROSITE" id="PS50929"/>
    </source>
</evidence>
<evidence type="ECO:0000259" key="15">
    <source>
        <dbReference type="PROSITE" id="PS50893"/>
    </source>
</evidence>
<dbReference type="PANTHER" id="PTHR11384">
    <property type="entry name" value="ATP-BINDING CASSETTE, SUB-FAMILY D MEMBER"/>
    <property type="match status" value="1"/>
</dbReference>
<evidence type="ECO:0000256" key="9">
    <source>
        <dbReference type="ARBA" id="ARBA00022967"/>
    </source>
</evidence>
<evidence type="ECO:0000256" key="5">
    <source>
        <dbReference type="ARBA" id="ARBA00022692"/>
    </source>
</evidence>
<dbReference type="Gene3D" id="3.40.50.300">
    <property type="entry name" value="P-loop containing nucleotide triphosphate hydrolases"/>
    <property type="match status" value="1"/>
</dbReference>
<dbReference type="GO" id="GO:0005524">
    <property type="term" value="F:ATP binding"/>
    <property type="evidence" value="ECO:0007669"/>
    <property type="project" value="UniProtKB-KW"/>
</dbReference>
<dbReference type="InterPro" id="IPR027417">
    <property type="entry name" value="P-loop_NTPase"/>
</dbReference>
<dbReference type="GO" id="GO:0005778">
    <property type="term" value="C:peroxisomal membrane"/>
    <property type="evidence" value="ECO:0007669"/>
    <property type="project" value="TreeGrafter"/>
</dbReference>
<evidence type="ECO:0000256" key="6">
    <source>
        <dbReference type="ARBA" id="ARBA00022741"/>
    </source>
</evidence>
<dbReference type="InterPro" id="IPR036640">
    <property type="entry name" value="ABC1_TM_sf"/>
</dbReference>